<gene>
    <name evidence="6" type="ORF">BCR41DRAFT_388072</name>
</gene>
<protein>
    <recommendedName>
        <fullName evidence="8">Galactose oxidase</fullName>
    </recommendedName>
</protein>
<dbReference type="GO" id="GO:0030234">
    <property type="term" value="F:enzyme regulator activity"/>
    <property type="evidence" value="ECO:0007669"/>
    <property type="project" value="TreeGrafter"/>
</dbReference>
<keyword evidence="2" id="KW-0408">Iron</keyword>
<feature type="region of interest" description="Disordered" evidence="3">
    <location>
        <begin position="470"/>
        <end position="495"/>
    </location>
</feature>
<sequence>MVNLSSQSLLRGLVLSLSLSSHMFLTSNAQGSTATPPSTRPTTTSSSSPSPSQPASSINAPSGFVGVASAANKNFIFYQGGQVNTGSVRFTNDLFSLDLTKTWPVHSPAWTNLTLPSSGTLTGPTVSGHDATMSKDGTTLLVTAPTESQGTPFLYQYNIAAGSWSTIEAPSAQASKWASRKAANFVTDPASGISWLLGGAFPDGSSTNEIDRFQDNTWTANLIPSSNSNNNNGGALNNFNSGTAHIFNNRIYIFGGFSSTAGRRGYQSFQSLPYIDVSNPDTLTHGVQFTLGQVPPPRQDHCSVITASHKVIIFGGYDGNSKLSLSDVWSLDLITWTWSQIVTTNSNQPRHGHTCDIAGANMVVYGGMAAVALNSPQIAYGKDVQVYDVMLSTWMKSYAPKQDTTTTSQPLPGTGGSNSGLGIGPIIGIVIGVASVIACIAAFFIYKRRQKQIEIREAEMEKEAYLASLRPEGSNSKPGNGGQSPTSPRSARLAAGSSSINGSIISTPGMTHAGAYNGMDELLLSNAAASPAMGGQAQGNVQYLMQHLPDGTIAVQPVYLDHQTALQMSPNLADLTSGPLHPGNGYASPLVTGSTVGPASSAGYFAPPPQQKSQVTYPQPTHDPFASPSLPNAPLPPGYNPPPSVGATGLSSPQQRSTQLR</sequence>
<dbReference type="GO" id="GO:0005829">
    <property type="term" value="C:cytosol"/>
    <property type="evidence" value="ECO:0007669"/>
    <property type="project" value="TreeGrafter"/>
</dbReference>
<keyword evidence="5" id="KW-0732">Signal</keyword>
<dbReference type="SUPFAM" id="SSF117281">
    <property type="entry name" value="Kelch motif"/>
    <property type="match status" value="1"/>
</dbReference>
<feature type="transmembrane region" description="Helical" evidence="4">
    <location>
        <begin position="426"/>
        <end position="446"/>
    </location>
</feature>
<evidence type="ECO:0000256" key="4">
    <source>
        <dbReference type="SAM" id="Phobius"/>
    </source>
</evidence>
<dbReference type="InterPro" id="IPR015915">
    <property type="entry name" value="Kelch-typ_b-propeller"/>
</dbReference>
<dbReference type="RefSeq" id="XP_021879245.1">
    <property type="nucleotide sequence ID" value="XM_022027958.1"/>
</dbReference>
<feature type="chain" id="PRO_5013005649" description="Galactose oxidase" evidence="5">
    <location>
        <begin position="30"/>
        <end position="661"/>
    </location>
</feature>
<dbReference type="Pfam" id="PF24681">
    <property type="entry name" value="Kelch_KLHDC2_KLHL20_DRC7"/>
    <property type="match status" value="1"/>
</dbReference>
<dbReference type="InParanoid" id="A0A1Y2GGM0"/>
<dbReference type="GO" id="GO:0080028">
    <property type="term" value="P:nitrile biosynthetic process"/>
    <property type="evidence" value="ECO:0007669"/>
    <property type="project" value="TreeGrafter"/>
</dbReference>
<dbReference type="OrthoDB" id="10251809at2759"/>
<proteinExistence type="predicted"/>
<name>A0A1Y2GGM0_9FUNG</name>
<dbReference type="GO" id="GO:0005634">
    <property type="term" value="C:nucleus"/>
    <property type="evidence" value="ECO:0007669"/>
    <property type="project" value="TreeGrafter"/>
</dbReference>
<dbReference type="AlphaFoldDB" id="A0A1Y2GGM0"/>
<keyword evidence="4" id="KW-1133">Transmembrane helix</keyword>
<dbReference type="PANTHER" id="PTHR47435:SF4">
    <property type="entry name" value="KELCH REPEAT PROTEIN (AFU_ORTHOLOGUE AFUA_5G12780)"/>
    <property type="match status" value="1"/>
</dbReference>
<feature type="compositionally biased region" description="Polar residues" evidence="3">
    <location>
        <begin position="649"/>
        <end position="661"/>
    </location>
</feature>
<keyword evidence="4" id="KW-0812">Transmembrane</keyword>
<dbReference type="PANTHER" id="PTHR47435">
    <property type="entry name" value="KELCH REPEAT PROTEIN (AFU_ORTHOLOGUE AFUA_5G12780)"/>
    <property type="match status" value="1"/>
</dbReference>
<keyword evidence="4" id="KW-0472">Membrane</keyword>
<comment type="caution">
    <text evidence="6">The sequence shown here is derived from an EMBL/GenBank/DDBJ whole genome shotgun (WGS) entry which is preliminary data.</text>
</comment>
<dbReference type="STRING" id="64571.A0A1Y2GGM0"/>
<evidence type="ECO:0000256" key="5">
    <source>
        <dbReference type="SAM" id="SignalP"/>
    </source>
</evidence>
<feature type="compositionally biased region" description="Pro residues" evidence="3">
    <location>
        <begin position="631"/>
        <end position="644"/>
    </location>
</feature>
<evidence type="ECO:0008006" key="8">
    <source>
        <dbReference type="Google" id="ProtNLM"/>
    </source>
</evidence>
<feature type="region of interest" description="Disordered" evidence="3">
    <location>
        <begin position="28"/>
        <end position="58"/>
    </location>
</feature>
<evidence type="ECO:0000313" key="7">
    <source>
        <dbReference type="Proteomes" id="UP000193648"/>
    </source>
</evidence>
<organism evidence="6 7">
    <name type="scientific">Lobosporangium transversale</name>
    <dbReference type="NCBI Taxonomy" id="64571"/>
    <lineage>
        <taxon>Eukaryota</taxon>
        <taxon>Fungi</taxon>
        <taxon>Fungi incertae sedis</taxon>
        <taxon>Mucoromycota</taxon>
        <taxon>Mortierellomycotina</taxon>
        <taxon>Mortierellomycetes</taxon>
        <taxon>Mortierellales</taxon>
        <taxon>Mortierellaceae</taxon>
        <taxon>Lobosporangium</taxon>
    </lineage>
</organism>
<feature type="compositionally biased region" description="Polar residues" evidence="3">
    <location>
        <begin position="473"/>
        <end position="489"/>
    </location>
</feature>
<evidence type="ECO:0000256" key="3">
    <source>
        <dbReference type="SAM" id="MobiDB-lite"/>
    </source>
</evidence>
<evidence type="ECO:0000256" key="2">
    <source>
        <dbReference type="ARBA" id="ARBA00023004"/>
    </source>
</evidence>
<dbReference type="EMBL" id="MCFF01000031">
    <property type="protein sequence ID" value="ORZ10338.1"/>
    <property type="molecule type" value="Genomic_DNA"/>
</dbReference>
<dbReference type="GeneID" id="33569801"/>
<dbReference type="Gene3D" id="2.120.10.80">
    <property type="entry name" value="Kelch-type beta propeller"/>
    <property type="match status" value="2"/>
</dbReference>
<evidence type="ECO:0000313" key="6">
    <source>
        <dbReference type="EMBL" id="ORZ10338.1"/>
    </source>
</evidence>
<dbReference type="Proteomes" id="UP000193648">
    <property type="component" value="Unassembled WGS sequence"/>
</dbReference>
<accession>A0A1Y2GGM0</accession>
<feature type="signal peptide" evidence="5">
    <location>
        <begin position="1"/>
        <end position="29"/>
    </location>
</feature>
<feature type="region of interest" description="Disordered" evidence="3">
    <location>
        <begin position="601"/>
        <end position="661"/>
    </location>
</feature>
<keyword evidence="7" id="KW-1185">Reference proteome</keyword>
<keyword evidence="1" id="KW-0677">Repeat</keyword>
<reference evidence="6 7" key="1">
    <citation type="submission" date="2016-07" db="EMBL/GenBank/DDBJ databases">
        <title>Pervasive Adenine N6-methylation of Active Genes in Fungi.</title>
        <authorList>
            <consortium name="DOE Joint Genome Institute"/>
            <person name="Mondo S.J."/>
            <person name="Dannebaum R.O."/>
            <person name="Kuo R.C."/>
            <person name="Labutti K."/>
            <person name="Haridas S."/>
            <person name="Kuo A."/>
            <person name="Salamov A."/>
            <person name="Ahrendt S.R."/>
            <person name="Lipzen A."/>
            <person name="Sullivan W."/>
            <person name="Andreopoulos W.B."/>
            <person name="Clum A."/>
            <person name="Lindquist E."/>
            <person name="Daum C."/>
            <person name="Ramamoorthy G.K."/>
            <person name="Gryganskyi A."/>
            <person name="Culley D."/>
            <person name="Magnuson J.K."/>
            <person name="James T.Y."/>
            <person name="O'Malley M.A."/>
            <person name="Stajich J.E."/>
            <person name="Spatafora J.W."/>
            <person name="Visel A."/>
            <person name="Grigoriev I.V."/>
        </authorList>
    </citation>
    <scope>NUCLEOTIDE SEQUENCE [LARGE SCALE GENOMIC DNA]</scope>
    <source>
        <strain evidence="6 7">NRRL 3116</strain>
    </source>
</reference>
<evidence type="ECO:0000256" key="1">
    <source>
        <dbReference type="ARBA" id="ARBA00022737"/>
    </source>
</evidence>
<dbReference type="GO" id="GO:0019760">
    <property type="term" value="P:glucosinolate metabolic process"/>
    <property type="evidence" value="ECO:0007669"/>
    <property type="project" value="UniProtKB-ARBA"/>
</dbReference>